<organism evidence="1 2">
    <name type="scientific">Meloidogyne enterolobii</name>
    <name type="common">Root-knot nematode worm</name>
    <name type="synonym">Meloidogyne mayaguensis</name>
    <dbReference type="NCBI Taxonomy" id="390850"/>
    <lineage>
        <taxon>Eukaryota</taxon>
        <taxon>Metazoa</taxon>
        <taxon>Ecdysozoa</taxon>
        <taxon>Nematoda</taxon>
        <taxon>Chromadorea</taxon>
        <taxon>Rhabditida</taxon>
        <taxon>Tylenchina</taxon>
        <taxon>Tylenchomorpha</taxon>
        <taxon>Tylenchoidea</taxon>
        <taxon>Meloidogynidae</taxon>
        <taxon>Meloidogyninae</taxon>
        <taxon>Meloidogyne</taxon>
    </lineage>
</organism>
<evidence type="ECO:0000313" key="2">
    <source>
        <dbReference type="Proteomes" id="UP001497535"/>
    </source>
</evidence>
<protein>
    <submittedName>
        <fullName evidence="1">Uncharacterized protein</fullName>
    </submittedName>
</protein>
<reference evidence="1" key="1">
    <citation type="submission" date="2023-11" db="EMBL/GenBank/DDBJ databases">
        <authorList>
            <person name="Poullet M."/>
        </authorList>
    </citation>
    <scope>NUCLEOTIDE SEQUENCE</scope>
    <source>
        <strain evidence="1">E1834</strain>
    </source>
</reference>
<name>A0ACB1ADK8_MELEN</name>
<accession>A0ACB1ADK8</accession>
<evidence type="ECO:0000313" key="1">
    <source>
        <dbReference type="EMBL" id="CAK5089612.1"/>
    </source>
</evidence>
<comment type="caution">
    <text evidence="1">The sequence shown here is derived from an EMBL/GenBank/DDBJ whole genome shotgun (WGS) entry which is preliminary data.</text>
</comment>
<dbReference type="Proteomes" id="UP001497535">
    <property type="component" value="Unassembled WGS sequence"/>
</dbReference>
<keyword evidence="2" id="KW-1185">Reference proteome</keyword>
<sequence length="93" mass="10936">MKDSAMTSAILRLIHEMPHLICDVSLLVYLFVFKVLFVFVEIFGIFHDRVRTHAPFESMNIPNTWCFLEIIKSCFRVGELFLCKNALFFVIFD</sequence>
<dbReference type="EMBL" id="CAVMJV010000078">
    <property type="protein sequence ID" value="CAK5089612.1"/>
    <property type="molecule type" value="Genomic_DNA"/>
</dbReference>
<gene>
    <name evidence="1" type="ORF">MENTE1834_LOCUS37336</name>
</gene>
<proteinExistence type="predicted"/>